<sequence length="419" mass="44945">MGRFEQARENIRRAYEAGRASVRAARAEQTRRYEETQFEPEEPTAAAIVHNSTTSRDDAEVPGGLRVAAAWSWRLLIVGALAWFVLYGIVMLSTVVIPLIIALLLAALFSPAVSWLRQIGLNRSIATTIVVIAGIALVAGTLTAVISSFVTGLPEVTTNAKEGLREVENWMRHKPLNLTDLQFTKIGDAAQKWFDDNRDAVTTGFISTATTTLHVLAGFFLVLFSLFFLLRDGRQIWRFFVGLMPAATREPLDFAGIAAWHSLVSYVRATIIVAFIDAVGIYIAMVILDVPLKEALAALVFLFSFVPILGATISGTIAVLVALVAKDPLTALILLAAVIGVQQFEGHVLQPLIMGRAVAIHPLAVILAIAGGLVIAGIIGALIAVPMIAMLNTGIRALVARRRAASPEALAEAALPTAT</sequence>
<organism evidence="9 10">
    <name type="scientific">Allocatelliglobosispora scoriae</name>
    <dbReference type="NCBI Taxonomy" id="643052"/>
    <lineage>
        <taxon>Bacteria</taxon>
        <taxon>Bacillati</taxon>
        <taxon>Actinomycetota</taxon>
        <taxon>Actinomycetes</taxon>
        <taxon>Micromonosporales</taxon>
        <taxon>Micromonosporaceae</taxon>
        <taxon>Allocatelliglobosispora</taxon>
    </lineage>
</organism>
<dbReference type="Proteomes" id="UP000587527">
    <property type="component" value="Unassembled WGS sequence"/>
</dbReference>
<dbReference type="RefSeq" id="WP_184838163.1">
    <property type="nucleotide sequence ID" value="NZ_JACHMN010000002.1"/>
</dbReference>
<dbReference type="AlphaFoldDB" id="A0A841BNI2"/>
<reference evidence="9 10" key="1">
    <citation type="submission" date="2020-08" db="EMBL/GenBank/DDBJ databases">
        <title>Sequencing the genomes of 1000 actinobacteria strains.</title>
        <authorList>
            <person name="Klenk H.-P."/>
        </authorList>
    </citation>
    <scope>NUCLEOTIDE SEQUENCE [LARGE SCALE GENOMIC DNA]</scope>
    <source>
        <strain evidence="9 10">DSM 45362</strain>
    </source>
</reference>
<accession>A0A841BNI2</accession>
<evidence type="ECO:0000256" key="8">
    <source>
        <dbReference type="SAM" id="Phobius"/>
    </source>
</evidence>
<protein>
    <submittedName>
        <fullName evidence="9">Putative PurR-regulated permease PerM</fullName>
    </submittedName>
</protein>
<keyword evidence="3" id="KW-0813">Transport</keyword>
<feature type="transmembrane region" description="Helical" evidence="8">
    <location>
        <begin position="300"/>
        <end position="325"/>
    </location>
</feature>
<feature type="transmembrane region" description="Helical" evidence="8">
    <location>
        <begin position="332"/>
        <end position="353"/>
    </location>
</feature>
<comment type="similarity">
    <text evidence="2">Belongs to the autoinducer-2 exporter (AI-2E) (TC 2.A.86) family.</text>
</comment>
<keyword evidence="6 8" id="KW-1133">Transmembrane helix</keyword>
<feature type="transmembrane region" description="Helical" evidence="8">
    <location>
        <begin position="71"/>
        <end position="90"/>
    </location>
</feature>
<evidence type="ECO:0000313" key="9">
    <source>
        <dbReference type="EMBL" id="MBB5870647.1"/>
    </source>
</evidence>
<feature type="transmembrane region" description="Helical" evidence="8">
    <location>
        <begin position="96"/>
        <end position="116"/>
    </location>
</feature>
<comment type="caution">
    <text evidence="9">The sequence shown here is derived from an EMBL/GenBank/DDBJ whole genome shotgun (WGS) entry which is preliminary data.</text>
</comment>
<evidence type="ECO:0000256" key="1">
    <source>
        <dbReference type="ARBA" id="ARBA00004651"/>
    </source>
</evidence>
<keyword evidence="10" id="KW-1185">Reference proteome</keyword>
<feature type="transmembrane region" description="Helical" evidence="8">
    <location>
        <begin position="266"/>
        <end position="288"/>
    </location>
</feature>
<feature type="transmembrane region" description="Helical" evidence="8">
    <location>
        <begin position="205"/>
        <end position="230"/>
    </location>
</feature>
<dbReference type="Pfam" id="PF01594">
    <property type="entry name" value="AI-2E_transport"/>
    <property type="match status" value="1"/>
</dbReference>
<name>A0A841BNI2_9ACTN</name>
<evidence type="ECO:0000256" key="3">
    <source>
        <dbReference type="ARBA" id="ARBA00022448"/>
    </source>
</evidence>
<evidence type="ECO:0000313" key="10">
    <source>
        <dbReference type="Proteomes" id="UP000587527"/>
    </source>
</evidence>
<evidence type="ECO:0000256" key="5">
    <source>
        <dbReference type="ARBA" id="ARBA00022692"/>
    </source>
</evidence>
<comment type="subcellular location">
    <subcellularLocation>
        <location evidence="1">Cell membrane</location>
        <topology evidence="1">Multi-pass membrane protein</topology>
    </subcellularLocation>
</comment>
<dbReference type="PANTHER" id="PTHR21716:SF53">
    <property type="entry name" value="PERMEASE PERM-RELATED"/>
    <property type="match status" value="1"/>
</dbReference>
<proteinExistence type="inferred from homology"/>
<dbReference type="GO" id="GO:0005886">
    <property type="term" value="C:plasma membrane"/>
    <property type="evidence" value="ECO:0007669"/>
    <property type="project" value="UniProtKB-SubCell"/>
</dbReference>
<keyword evidence="4" id="KW-1003">Cell membrane</keyword>
<dbReference type="InterPro" id="IPR002549">
    <property type="entry name" value="AI-2E-like"/>
</dbReference>
<keyword evidence="7 8" id="KW-0472">Membrane</keyword>
<evidence type="ECO:0000256" key="6">
    <source>
        <dbReference type="ARBA" id="ARBA00022989"/>
    </source>
</evidence>
<evidence type="ECO:0000256" key="2">
    <source>
        <dbReference type="ARBA" id="ARBA00009773"/>
    </source>
</evidence>
<feature type="transmembrane region" description="Helical" evidence="8">
    <location>
        <begin position="128"/>
        <end position="150"/>
    </location>
</feature>
<dbReference type="PANTHER" id="PTHR21716">
    <property type="entry name" value="TRANSMEMBRANE PROTEIN"/>
    <property type="match status" value="1"/>
</dbReference>
<evidence type="ECO:0000256" key="7">
    <source>
        <dbReference type="ARBA" id="ARBA00023136"/>
    </source>
</evidence>
<evidence type="ECO:0000256" key="4">
    <source>
        <dbReference type="ARBA" id="ARBA00022475"/>
    </source>
</evidence>
<keyword evidence="5 8" id="KW-0812">Transmembrane</keyword>
<feature type="transmembrane region" description="Helical" evidence="8">
    <location>
        <begin position="359"/>
        <end position="392"/>
    </location>
</feature>
<dbReference type="EMBL" id="JACHMN010000002">
    <property type="protein sequence ID" value="MBB5870647.1"/>
    <property type="molecule type" value="Genomic_DNA"/>
</dbReference>
<dbReference type="GO" id="GO:0055085">
    <property type="term" value="P:transmembrane transport"/>
    <property type="evidence" value="ECO:0007669"/>
    <property type="project" value="TreeGrafter"/>
</dbReference>
<gene>
    <name evidence="9" type="ORF">F4553_004026</name>
</gene>